<gene>
    <name evidence="2" type="ORF">SFRA_003750</name>
</gene>
<organism evidence="2 3">
    <name type="scientific">Streptomyces xinghaiensis</name>
    <dbReference type="NCBI Taxonomy" id="1038928"/>
    <lineage>
        <taxon>Bacteria</taxon>
        <taxon>Bacillati</taxon>
        <taxon>Actinomycetota</taxon>
        <taxon>Actinomycetes</taxon>
        <taxon>Kitasatosporales</taxon>
        <taxon>Streptomycetaceae</taxon>
        <taxon>Streptomyces</taxon>
    </lineage>
</organism>
<evidence type="ECO:0000313" key="2">
    <source>
        <dbReference type="EMBL" id="RKM99309.1"/>
    </source>
</evidence>
<name>A0A3R7FL01_9ACTN</name>
<protein>
    <submittedName>
        <fullName evidence="2">Uncharacterized protein</fullName>
    </submittedName>
</protein>
<dbReference type="Proteomes" id="UP000028058">
    <property type="component" value="Unassembled WGS sequence"/>
</dbReference>
<evidence type="ECO:0000256" key="1">
    <source>
        <dbReference type="SAM" id="MobiDB-lite"/>
    </source>
</evidence>
<keyword evidence="3" id="KW-1185">Reference proteome</keyword>
<accession>A0A3R7FL01</accession>
<evidence type="ECO:0000313" key="3">
    <source>
        <dbReference type="Proteomes" id="UP000028058"/>
    </source>
</evidence>
<dbReference type="EMBL" id="JNAD02000001">
    <property type="protein sequence ID" value="RKM99309.1"/>
    <property type="molecule type" value="Genomic_DNA"/>
</dbReference>
<proteinExistence type="predicted"/>
<comment type="caution">
    <text evidence="2">The sequence shown here is derived from an EMBL/GenBank/DDBJ whole genome shotgun (WGS) entry which is preliminary data.</text>
</comment>
<dbReference type="AlphaFoldDB" id="A0A3R7FL01"/>
<feature type="region of interest" description="Disordered" evidence="1">
    <location>
        <begin position="27"/>
        <end position="57"/>
    </location>
</feature>
<reference evidence="2 3" key="1">
    <citation type="journal article" date="2014" name="Genome Announc.">
        <title>Draft Genome Sequence of Streptomyces fradiae ATCC 19609, a Strain Highly Sensitive to Antibiotics.</title>
        <authorList>
            <person name="Bekker O.B."/>
            <person name="Klimina K.M."/>
            <person name="Vatlin A.A."/>
            <person name="Zakharevich N.V."/>
            <person name="Kasianov A.S."/>
            <person name="Danilenko V.N."/>
        </authorList>
    </citation>
    <scope>NUCLEOTIDE SEQUENCE [LARGE SCALE GENOMIC DNA]</scope>
    <source>
        <strain evidence="2 3">ATCC 19609</strain>
    </source>
</reference>
<feature type="compositionally biased region" description="Low complexity" evidence="1">
    <location>
        <begin position="31"/>
        <end position="49"/>
    </location>
</feature>
<dbReference type="OrthoDB" id="4774153at2"/>
<sequence length="156" mass="15880">MRGQGHAPGPSPVDLPVGSILVMADSKQDQDAGGTQAAGDTAAAAGKATGADKRAERRVAKLAREINAFAKHHGGSAEGQIAHLGQMGARIVLVGADGGWGDLVAPSHAIAERAAEKAGITVHEDFDGEMAARVRTGPYEWSRMAGIQLGGPRNAA</sequence>